<evidence type="ECO:0000313" key="4">
    <source>
        <dbReference type="Proteomes" id="UP000198929"/>
    </source>
</evidence>
<dbReference type="Proteomes" id="UP000198929">
    <property type="component" value="Unassembled WGS sequence"/>
</dbReference>
<reference evidence="4" key="1">
    <citation type="submission" date="2016-10" db="EMBL/GenBank/DDBJ databases">
        <authorList>
            <person name="Varghese N."/>
            <person name="Submissions S."/>
        </authorList>
    </citation>
    <scope>NUCLEOTIDE SEQUENCE [LARGE SCALE GENOMIC DNA]</scope>
    <source>
        <strain evidence="4">DSM 20524</strain>
    </source>
</reference>
<protein>
    <submittedName>
        <fullName evidence="3">Alpha/beta hydrolase fold</fullName>
    </submittedName>
</protein>
<dbReference type="RefSeq" id="WP_092258872.1">
    <property type="nucleotide sequence ID" value="NZ_CP047199.1"/>
</dbReference>
<dbReference type="InterPro" id="IPR029058">
    <property type="entry name" value="AB_hydrolase_fold"/>
</dbReference>
<dbReference type="AlphaFoldDB" id="A0A1H9U3P0"/>
<dbReference type="InterPro" id="IPR013094">
    <property type="entry name" value="AB_hydrolase_3"/>
</dbReference>
<dbReference type="STRING" id="1121357.SAMN05661109_01640"/>
<keyword evidence="3" id="KW-0378">Hydrolase</keyword>
<feature type="region of interest" description="Disordered" evidence="1">
    <location>
        <begin position="1"/>
        <end position="30"/>
    </location>
</feature>
<dbReference type="SUPFAM" id="SSF53474">
    <property type="entry name" value="alpha/beta-Hydrolases"/>
    <property type="match status" value="1"/>
</dbReference>
<evidence type="ECO:0000259" key="2">
    <source>
        <dbReference type="Pfam" id="PF07859"/>
    </source>
</evidence>
<organism evidence="3 4">
    <name type="scientific">Corynebacterium cystitidis DSM 20524</name>
    <dbReference type="NCBI Taxonomy" id="1121357"/>
    <lineage>
        <taxon>Bacteria</taxon>
        <taxon>Bacillati</taxon>
        <taxon>Actinomycetota</taxon>
        <taxon>Actinomycetes</taxon>
        <taxon>Mycobacteriales</taxon>
        <taxon>Corynebacteriaceae</taxon>
        <taxon>Corynebacterium</taxon>
    </lineage>
</organism>
<dbReference type="Gene3D" id="3.40.50.1820">
    <property type="entry name" value="alpha/beta hydrolase"/>
    <property type="match status" value="1"/>
</dbReference>
<dbReference type="GO" id="GO:0016787">
    <property type="term" value="F:hydrolase activity"/>
    <property type="evidence" value="ECO:0007669"/>
    <property type="project" value="UniProtKB-KW"/>
</dbReference>
<dbReference type="Pfam" id="PF07859">
    <property type="entry name" value="Abhydrolase_3"/>
    <property type="match status" value="1"/>
</dbReference>
<evidence type="ECO:0000313" key="3">
    <source>
        <dbReference type="EMBL" id="SES03999.1"/>
    </source>
</evidence>
<accession>A0A1H9U3P0</accession>
<feature type="domain" description="Alpha/beta hydrolase fold-3" evidence="2">
    <location>
        <begin position="132"/>
        <end position="219"/>
    </location>
</feature>
<evidence type="ECO:0000256" key="1">
    <source>
        <dbReference type="SAM" id="MobiDB-lite"/>
    </source>
</evidence>
<gene>
    <name evidence="3" type="ORF">SAMN05661109_01640</name>
</gene>
<sequence length="307" mass="32929">MTPPPRLEPGDPNDNYPLNEQGTDHFNVGGVRRTLPENKQLEQLVSYLHATYPEPEFTPPWKGGSGDPDPADRYSALLPDRITHAAMLMLGSAVDHTMPGVAFSEGVEVTEVASISAAQFTPSEPTGRWAISLHPGGWWRGAGDALEYAWRPEVAAAAQLSGTTILDVDYPLAPAHTVKEIRAAVVRAIDYARNQSAGPVAAWGYSAGGALATLVASQVDALVLTFPDLDLEAALNDDLRDGFSVPAVERWPSTFVQVALEDEVAAPPDVGDAPHVKVAEYYSTHKIATPAVNRDKIQDVAAFLRGF</sequence>
<keyword evidence="4" id="KW-1185">Reference proteome</keyword>
<dbReference type="EMBL" id="FOGQ01000007">
    <property type="protein sequence ID" value="SES03999.1"/>
    <property type="molecule type" value="Genomic_DNA"/>
</dbReference>
<proteinExistence type="predicted"/>
<name>A0A1H9U3P0_9CORY</name>